<evidence type="ECO:0000256" key="1">
    <source>
        <dbReference type="SAM" id="MobiDB-lite"/>
    </source>
</evidence>
<feature type="region of interest" description="Disordered" evidence="1">
    <location>
        <begin position="96"/>
        <end position="120"/>
    </location>
</feature>
<dbReference type="Proteomes" id="UP000307173">
    <property type="component" value="Unassembled WGS sequence"/>
</dbReference>
<comment type="caution">
    <text evidence="2">The sequence shown here is derived from an EMBL/GenBank/DDBJ whole genome shotgun (WGS) entry which is preliminary data.</text>
</comment>
<dbReference type="EMBL" id="SELW01000247">
    <property type="protein sequence ID" value="TID29791.1"/>
    <property type="molecule type" value="Genomic_DNA"/>
</dbReference>
<sequence>MEQQIVELNNRIAELALLVSLKTKEMKSIEEKYTERISTLNAYLEQLHSVIGINPESEFLLDTDLVEKLEEQKSARDEFLIIPTKLIKPNLIERRDTGKEKLKKEPQKLYLQPKEKSDSKYKKFSCSYCNEKGHKRSHCPKILYQENQ</sequence>
<evidence type="ECO:0008006" key="4">
    <source>
        <dbReference type="Google" id="ProtNLM"/>
    </source>
</evidence>
<dbReference type="Pfam" id="PF16588">
    <property type="entry name" value="zf-C2H2_10"/>
    <property type="match status" value="1"/>
</dbReference>
<evidence type="ECO:0000313" key="3">
    <source>
        <dbReference type="Proteomes" id="UP000307173"/>
    </source>
</evidence>
<name>A0A4T0X377_9ASCO</name>
<proteinExistence type="predicted"/>
<gene>
    <name evidence="2" type="ORF">CANINC_001606</name>
</gene>
<dbReference type="InterPro" id="IPR036875">
    <property type="entry name" value="Znf_CCHC_sf"/>
</dbReference>
<dbReference type="GO" id="GO:0008270">
    <property type="term" value="F:zinc ion binding"/>
    <property type="evidence" value="ECO:0007669"/>
    <property type="project" value="InterPro"/>
</dbReference>
<dbReference type="SUPFAM" id="SSF57756">
    <property type="entry name" value="Retrovirus zinc finger-like domains"/>
    <property type="match status" value="1"/>
</dbReference>
<evidence type="ECO:0000313" key="2">
    <source>
        <dbReference type="EMBL" id="TID29791.1"/>
    </source>
</evidence>
<dbReference type="AlphaFoldDB" id="A0A4T0X377"/>
<organism evidence="2 3">
    <name type="scientific">Pichia inconspicua</name>
    <dbReference type="NCBI Taxonomy" id="52247"/>
    <lineage>
        <taxon>Eukaryota</taxon>
        <taxon>Fungi</taxon>
        <taxon>Dikarya</taxon>
        <taxon>Ascomycota</taxon>
        <taxon>Saccharomycotina</taxon>
        <taxon>Pichiomycetes</taxon>
        <taxon>Pichiales</taxon>
        <taxon>Pichiaceae</taxon>
        <taxon>Pichia</taxon>
    </lineage>
</organism>
<reference evidence="2 3" key="1">
    <citation type="journal article" date="2019" name="Front. Genet.">
        <title>Whole-Genome Sequencing of the Opportunistic Yeast Pathogen Candida inconspicua Uncovers Its Hybrid Origin.</title>
        <authorList>
            <person name="Mixao V."/>
            <person name="Hansen A.P."/>
            <person name="Saus E."/>
            <person name="Boekhout T."/>
            <person name="Lass-Florl C."/>
            <person name="Gabaldon T."/>
        </authorList>
    </citation>
    <scope>NUCLEOTIDE SEQUENCE [LARGE SCALE GENOMIC DNA]</scope>
    <source>
        <strain evidence="2 3">CBS 180</strain>
    </source>
</reference>
<dbReference type="GO" id="GO:0003676">
    <property type="term" value="F:nucleic acid binding"/>
    <property type="evidence" value="ECO:0007669"/>
    <property type="project" value="InterPro"/>
</dbReference>
<accession>A0A4T0X377</accession>
<protein>
    <recommendedName>
        <fullName evidence="4">CCHC-type domain-containing protein</fullName>
    </recommendedName>
</protein>
<dbReference type="OrthoDB" id="4069967at2759"/>
<keyword evidence="3" id="KW-1185">Reference proteome</keyword>